<keyword evidence="4" id="KW-1185">Reference proteome</keyword>
<dbReference type="CDD" id="cd19946">
    <property type="entry name" value="GlpA-like_Fer2_BFD-like"/>
    <property type="match status" value="1"/>
</dbReference>
<dbReference type="PRINTS" id="PR00368">
    <property type="entry name" value="FADPNR"/>
</dbReference>
<dbReference type="PRINTS" id="PR00411">
    <property type="entry name" value="PNDRDTASEI"/>
</dbReference>
<evidence type="ECO:0000256" key="1">
    <source>
        <dbReference type="ARBA" id="ARBA00023002"/>
    </source>
</evidence>
<protein>
    <submittedName>
        <fullName evidence="3">NADPH-dependent 2,4-dienoyl-CoA reductase/sulfur reductase-like enzyme</fullName>
    </submittedName>
</protein>
<dbReference type="PANTHER" id="PTHR42949:SF3">
    <property type="entry name" value="ANAEROBIC GLYCEROL-3-PHOSPHATE DEHYDROGENASE SUBUNIT B"/>
    <property type="match status" value="1"/>
</dbReference>
<dbReference type="Pfam" id="PF07992">
    <property type="entry name" value="Pyr_redox_2"/>
    <property type="match status" value="1"/>
</dbReference>
<evidence type="ECO:0000313" key="3">
    <source>
        <dbReference type="EMBL" id="RZT98277.1"/>
    </source>
</evidence>
<dbReference type="OrthoDB" id="9801699at2"/>
<feature type="domain" description="FAD/NAD(P)-binding" evidence="2">
    <location>
        <begin position="4"/>
        <end position="310"/>
    </location>
</feature>
<dbReference type="SUPFAM" id="SSF51905">
    <property type="entry name" value="FAD/NAD(P)-binding domain"/>
    <property type="match status" value="1"/>
</dbReference>
<comment type="caution">
    <text evidence="3">The sequence shown here is derived from an EMBL/GenBank/DDBJ whole genome shotgun (WGS) entry which is preliminary data.</text>
</comment>
<dbReference type="Gene3D" id="1.10.10.1100">
    <property type="entry name" value="BFD-like [2Fe-2S]-binding domain"/>
    <property type="match status" value="1"/>
</dbReference>
<gene>
    <name evidence="3" type="ORF">EV681_0053</name>
</gene>
<dbReference type="Gene3D" id="3.50.50.60">
    <property type="entry name" value="FAD/NAD(P)-binding domain"/>
    <property type="match status" value="2"/>
</dbReference>
<dbReference type="GO" id="GO:0016491">
    <property type="term" value="F:oxidoreductase activity"/>
    <property type="evidence" value="ECO:0007669"/>
    <property type="project" value="UniProtKB-KW"/>
</dbReference>
<reference evidence="3 4" key="1">
    <citation type="submission" date="2019-02" db="EMBL/GenBank/DDBJ databases">
        <title>Genomic Encyclopedia of Type Strains, Phase IV (KMG-IV): sequencing the most valuable type-strain genomes for metagenomic binning, comparative biology and taxonomic classification.</title>
        <authorList>
            <person name="Goeker M."/>
        </authorList>
    </citation>
    <scope>NUCLEOTIDE SEQUENCE [LARGE SCALE GENOMIC DNA]</scope>
    <source>
        <strain evidence="3 4">DSM 23814</strain>
    </source>
</reference>
<dbReference type="InterPro" id="IPR036188">
    <property type="entry name" value="FAD/NAD-bd_sf"/>
</dbReference>
<dbReference type="InterPro" id="IPR023753">
    <property type="entry name" value="FAD/NAD-binding_dom"/>
</dbReference>
<dbReference type="PANTHER" id="PTHR42949">
    <property type="entry name" value="ANAEROBIC GLYCEROL-3-PHOSPHATE DEHYDROGENASE SUBUNIT B"/>
    <property type="match status" value="1"/>
</dbReference>
<dbReference type="PIRSF" id="PIRSF037495">
    <property type="entry name" value="Opine_OX_OoxA/HcnB"/>
    <property type="match status" value="1"/>
</dbReference>
<dbReference type="Proteomes" id="UP000293398">
    <property type="component" value="Unassembled WGS sequence"/>
</dbReference>
<sequence>MTQYDLIVIGAGPAGMAMSTECAQSGMRVLLLDEQPAPGGQIYRAVTESRLENATVLNNDYWRGAQLSAGLDCQNIKYVKGARVWYAKPSVEVWYSFDGHSIKATAKYIAIAIGARERPVAISGWTLPGVFSAGAAQVLLKSAGIAADDVVLAGSGPLLYLVAAQYISAGKKIKALLDTTPWGNYQKAMRGLPGAIIQGQLYKGLQLLAKIRLAGISVHNGVKDVRIFGDQSVQSISWRKGVKTQELACETVFLHEGLVPNIEFSVALGCDWSWSSVRCAWEIKVNEIWETSLPNVYAIGDCARIVGADVSEIQGRLAGLQLARKANGKEVSEREANLVRQLAKHMRLRRFLDQLYSPSDENLLTLESDTVVCRCENVKIHTLEELIDKAQGNLNFIKSLTRCGMGPCQGRMCSHSVAVLGRIHQLAGVAPSRQRLPLAPITISELAALEDIE</sequence>
<keyword evidence="1" id="KW-0560">Oxidoreductase</keyword>
<proteinExistence type="predicted"/>
<name>A0A4Q7VQ00_9BURK</name>
<dbReference type="AlphaFoldDB" id="A0A4Q7VQ00"/>
<dbReference type="InterPro" id="IPR017224">
    <property type="entry name" value="Opine_Oxase_asu/HCN_bsu"/>
</dbReference>
<evidence type="ECO:0000313" key="4">
    <source>
        <dbReference type="Proteomes" id="UP000293398"/>
    </source>
</evidence>
<dbReference type="InterPro" id="IPR041854">
    <property type="entry name" value="BFD-like_2Fe2S-bd_dom_sf"/>
</dbReference>
<dbReference type="RefSeq" id="WP_130303004.1">
    <property type="nucleotide sequence ID" value="NZ_SHKO01000001.1"/>
</dbReference>
<accession>A0A4Q7VQ00</accession>
<organism evidence="3 4">
    <name type="scientific">Advenella incenata</name>
    <dbReference type="NCBI Taxonomy" id="267800"/>
    <lineage>
        <taxon>Bacteria</taxon>
        <taxon>Pseudomonadati</taxon>
        <taxon>Pseudomonadota</taxon>
        <taxon>Betaproteobacteria</taxon>
        <taxon>Burkholderiales</taxon>
        <taxon>Alcaligenaceae</taxon>
    </lineage>
</organism>
<evidence type="ECO:0000259" key="2">
    <source>
        <dbReference type="Pfam" id="PF07992"/>
    </source>
</evidence>
<dbReference type="InterPro" id="IPR051691">
    <property type="entry name" value="Metab_Enz_Cyan_OpOx_G3PDH"/>
</dbReference>
<dbReference type="EMBL" id="SHKO01000001">
    <property type="protein sequence ID" value="RZT98277.1"/>
    <property type="molecule type" value="Genomic_DNA"/>
</dbReference>